<keyword evidence="7" id="KW-0408">Iron</keyword>
<comment type="caution">
    <text evidence="12">The sequence shown here is derived from an EMBL/GenBank/DDBJ whole genome shotgun (WGS) entry which is preliminary data.</text>
</comment>
<dbReference type="PANTHER" id="PTHR11601:SF34">
    <property type="entry name" value="CYSTEINE DESULFURASE"/>
    <property type="match status" value="1"/>
</dbReference>
<keyword evidence="12" id="KW-0032">Aminotransferase</keyword>
<proteinExistence type="inferred from homology"/>
<evidence type="ECO:0000313" key="12">
    <source>
        <dbReference type="EMBL" id="EKN69898.1"/>
    </source>
</evidence>
<keyword evidence="6" id="KW-0663">Pyridoxal phosphate</keyword>
<dbReference type="NCBIfam" id="NF002806">
    <property type="entry name" value="PRK02948.1"/>
    <property type="match status" value="1"/>
</dbReference>
<evidence type="ECO:0000259" key="11">
    <source>
        <dbReference type="Pfam" id="PF00266"/>
    </source>
</evidence>
<evidence type="ECO:0000256" key="5">
    <source>
        <dbReference type="ARBA" id="ARBA00022723"/>
    </source>
</evidence>
<evidence type="ECO:0000256" key="1">
    <source>
        <dbReference type="ARBA" id="ARBA00001933"/>
    </source>
</evidence>
<evidence type="ECO:0000256" key="2">
    <source>
        <dbReference type="ARBA" id="ARBA00006490"/>
    </source>
</evidence>
<dbReference type="AlphaFoldDB" id="K6DNY6"/>
<name>K6DNY6_9BACI</name>
<dbReference type="GO" id="GO:0008483">
    <property type="term" value="F:transaminase activity"/>
    <property type="evidence" value="ECO:0007669"/>
    <property type="project" value="UniProtKB-KW"/>
</dbReference>
<dbReference type="SUPFAM" id="SSF53383">
    <property type="entry name" value="PLP-dependent transferases"/>
    <property type="match status" value="1"/>
</dbReference>
<dbReference type="InterPro" id="IPR016454">
    <property type="entry name" value="Cysteine_dSase"/>
</dbReference>
<evidence type="ECO:0000256" key="6">
    <source>
        <dbReference type="ARBA" id="ARBA00022898"/>
    </source>
</evidence>
<dbReference type="STRING" id="1117379.BABA_07676"/>
<protein>
    <recommendedName>
        <fullName evidence="3">cysteine desulfurase</fullName>
        <ecNumber evidence="3">2.8.1.7</ecNumber>
    </recommendedName>
</protein>
<dbReference type="PANTHER" id="PTHR11601">
    <property type="entry name" value="CYSTEINE DESULFURYLASE FAMILY MEMBER"/>
    <property type="match status" value="1"/>
</dbReference>
<dbReference type="InterPro" id="IPR015424">
    <property type="entry name" value="PyrdxlP-dep_Trfase"/>
</dbReference>
<evidence type="ECO:0000256" key="9">
    <source>
        <dbReference type="ARBA" id="ARBA00050776"/>
    </source>
</evidence>
<evidence type="ECO:0000256" key="3">
    <source>
        <dbReference type="ARBA" id="ARBA00012239"/>
    </source>
</evidence>
<sequence length="380" mass="41439">MERIYLDHAATTPMHPKVIEKMLEVMNATFGNPSSIHSYGREARHYLDLARAALAKSIGAKESEIIFTGGGTEADNMALFGVAESYQNNGKHIITTQVEHHAVLHACKRLEKMGFEVTYLPVDEIGRISVADLEAALRDDTILVSIMYGNNEVGTLQPISEIGELLKNHQAIFHTDAVQAYGVEDINVNECLIDLLSVSAHKINGPKGTGFLFARSSVKISPRLFGGDQERKRRAGTENVASIAGFHEAVLIASDERSAKRERFKGFKEVLLKTLRALDAEFDINGSLEYSLPHVLNLSFPGTSVEAMLVNLDLAGIAVSSGSACTAGSIEPSHVLVAMFGKQSERLVNSIRFSFGFNITTEEVIKAAEEIANVVSRLKK</sequence>
<keyword evidence="5" id="KW-0479">Metal-binding</keyword>
<comment type="similarity">
    <text evidence="2">Belongs to the class-V pyridoxal-phosphate-dependent aminotransferase family. NifS/IscS subfamily.</text>
</comment>
<dbReference type="EC" id="2.8.1.7" evidence="3"/>
<dbReference type="EMBL" id="AJLS01000052">
    <property type="protein sequence ID" value="EKN69898.1"/>
    <property type="molecule type" value="Genomic_DNA"/>
</dbReference>
<dbReference type="InterPro" id="IPR015421">
    <property type="entry name" value="PyrdxlP-dep_Trfase_major"/>
</dbReference>
<keyword evidence="13" id="KW-1185">Reference proteome</keyword>
<dbReference type="GO" id="GO:0031071">
    <property type="term" value="F:cysteine desulfurase activity"/>
    <property type="evidence" value="ECO:0007669"/>
    <property type="project" value="UniProtKB-EC"/>
</dbReference>
<accession>K6DNY6</accession>
<dbReference type="InterPro" id="IPR020578">
    <property type="entry name" value="Aminotrans_V_PyrdxlP_BS"/>
</dbReference>
<dbReference type="PROSITE" id="PS00595">
    <property type="entry name" value="AA_TRANSFER_CLASS_5"/>
    <property type="match status" value="1"/>
</dbReference>
<evidence type="ECO:0000256" key="4">
    <source>
        <dbReference type="ARBA" id="ARBA00022679"/>
    </source>
</evidence>
<dbReference type="RefSeq" id="WP_007084558.1">
    <property type="nucleotide sequence ID" value="NZ_AJLS01000052.1"/>
</dbReference>
<evidence type="ECO:0000256" key="10">
    <source>
        <dbReference type="RuleBase" id="RU004504"/>
    </source>
</evidence>
<feature type="domain" description="Aminotransferase class V" evidence="11">
    <location>
        <begin position="4"/>
        <end position="364"/>
    </location>
</feature>
<dbReference type="Proteomes" id="UP000006316">
    <property type="component" value="Unassembled WGS sequence"/>
</dbReference>
<reference evidence="12 13" key="1">
    <citation type="journal article" date="2012" name="Front. Microbiol.">
        <title>Redundancy and modularity in membrane-associated dissimilatory nitrate reduction in Bacillus.</title>
        <authorList>
            <person name="Heylen K."/>
            <person name="Keltjens J."/>
        </authorList>
    </citation>
    <scope>NUCLEOTIDE SEQUENCE [LARGE SCALE GENOMIC DNA]</scope>
    <source>
        <strain evidence="13">LMG 21833T</strain>
    </source>
</reference>
<dbReference type="GO" id="GO:0046872">
    <property type="term" value="F:metal ion binding"/>
    <property type="evidence" value="ECO:0007669"/>
    <property type="project" value="UniProtKB-KW"/>
</dbReference>
<dbReference type="Gene3D" id="1.10.260.50">
    <property type="match status" value="1"/>
</dbReference>
<gene>
    <name evidence="12" type="ORF">BABA_07676</name>
</gene>
<dbReference type="eggNOG" id="COG1104">
    <property type="taxonomic scope" value="Bacteria"/>
</dbReference>
<dbReference type="PIRSF" id="PIRSF005572">
    <property type="entry name" value="NifS"/>
    <property type="match status" value="1"/>
</dbReference>
<organism evidence="12 13">
    <name type="scientific">Neobacillus bataviensis LMG 21833</name>
    <dbReference type="NCBI Taxonomy" id="1117379"/>
    <lineage>
        <taxon>Bacteria</taxon>
        <taxon>Bacillati</taxon>
        <taxon>Bacillota</taxon>
        <taxon>Bacilli</taxon>
        <taxon>Bacillales</taxon>
        <taxon>Bacillaceae</taxon>
        <taxon>Neobacillus</taxon>
    </lineage>
</organism>
<evidence type="ECO:0000256" key="8">
    <source>
        <dbReference type="ARBA" id="ARBA00023014"/>
    </source>
</evidence>
<keyword evidence="4 12" id="KW-0808">Transferase</keyword>
<evidence type="ECO:0000313" key="13">
    <source>
        <dbReference type="Proteomes" id="UP000006316"/>
    </source>
</evidence>
<dbReference type="FunFam" id="3.40.640.10:FF:000084">
    <property type="entry name" value="IscS-like cysteine desulfurase"/>
    <property type="match status" value="1"/>
</dbReference>
<dbReference type="InterPro" id="IPR000192">
    <property type="entry name" value="Aminotrans_V_dom"/>
</dbReference>
<dbReference type="InterPro" id="IPR015422">
    <property type="entry name" value="PyrdxlP-dep_Trfase_small"/>
</dbReference>
<dbReference type="Gene3D" id="3.40.640.10">
    <property type="entry name" value="Type I PLP-dependent aspartate aminotransferase-like (Major domain)"/>
    <property type="match status" value="1"/>
</dbReference>
<dbReference type="Pfam" id="PF00266">
    <property type="entry name" value="Aminotran_5"/>
    <property type="match status" value="1"/>
</dbReference>
<dbReference type="GO" id="GO:0051536">
    <property type="term" value="F:iron-sulfur cluster binding"/>
    <property type="evidence" value="ECO:0007669"/>
    <property type="project" value="UniProtKB-KW"/>
</dbReference>
<keyword evidence="8" id="KW-0411">Iron-sulfur</keyword>
<comment type="cofactor">
    <cofactor evidence="1 10">
        <name>pyridoxal 5'-phosphate</name>
        <dbReference type="ChEBI" id="CHEBI:597326"/>
    </cofactor>
</comment>
<dbReference type="OrthoDB" id="9808002at2"/>
<evidence type="ECO:0000256" key="7">
    <source>
        <dbReference type="ARBA" id="ARBA00023004"/>
    </source>
</evidence>
<comment type="catalytic activity">
    <reaction evidence="9">
        <text>(sulfur carrier)-H + L-cysteine = (sulfur carrier)-SH + L-alanine</text>
        <dbReference type="Rhea" id="RHEA:43892"/>
        <dbReference type="Rhea" id="RHEA-COMP:14737"/>
        <dbReference type="Rhea" id="RHEA-COMP:14739"/>
        <dbReference type="ChEBI" id="CHEBI:29917"/>
        <dbReference type="ChEBI" id="CHEBI:35235"/>
        <dbReference type="ChEBI" id="CHEBI:57972"/>
        <dbReference type="ChEBI" id="CHEBI:64428"/>
        <dbReference type="EC" id="2.8.1.7"/>
    </reaction>
</comment>
<dbReference type="Gene3D" id="3.90.1150.10">
    <property type="entry name" value="Aspartate Aminotransferase, domain 1"/>
    <property type="match status" value="1"/>
</dbReference>
<dbReference type="PATRIC" id="fig|1117379.3.peg.1610"/>